<proteinExistence type="predicted"/>
<dbReference type="InterPro" id="IPR052912">
    <property type="entry name" value="UPF0111_domain"/>
</dbReference>
<dbReference type="STRING" id="1630135.DAD186_02710"/>
<evidence type="ECO:0000313" key="1">
    <source>
        <dbReference type="EMBL" id="ANP26830.1"/>
    </source>
</evidence>
<dbReference type="KEGG" id="dva:DAD186_02710"/>
<reference evidence="1 2" key="1">
    <citation type="submission" date="2015-06" db="EMBL/GenBank/DDBJ databases">
        <title>Investigation of pathophysiology for high-risk pregnancy and development of treatment modality based on it.</title>
        <authorList>
            <person name="Kim B.-C."/>
            <person name="Lim S."/>
        </authorList>
    </citation>
    <scope>NUCLEOTIDE SEQUENCE [LARGE SCALE GENOMIC DNA]</scope>
    <source>
        <strain evidence="1 2">AD1-86</strain>
    </source>
</reference>
<dbReference type="AlphaFoldDB" id="A0A1B0ZFW6"/>
<dbReference type="Proteomes" id="UP000092596">
    <property type="component" value="Chromosome"/>
</dbReference>
<dbReference type="PANTHER" id="PTHR37298">
    <property type="entry name" value="UPF0111 PROTEIN YKAA"/>
    <property type="match status" value="1"/>
</dbReference>
<dbReference type="RefSeq" id="WP_126848229.1">
    <property type="nucleotide sequence ID" value="NZ_CP012117.1"/>
</dbReference>
<dbReference type="PANTHER" id="PTHR37298:SF1">
    <property type="entry name" value="UPF0111 PROTEIN YKAA"/>
    <property type="match status" value="1"/>
</dbReference>
<evidence type="ECO:0000313" key="2">
    <source>
        <dbReference type="Proteomes" id="UP000092596"/>
    </source>
</evidence>
<dbReference type="Gene3D" id="1.20.58.220">
    <property type="entry name" value="Phosphate transport system protein phou homolog 2, domain 2"/>
    <property type="match status" value="1"/>
</dbReference>
<evidence type="ECO:0008006" key="3">
    <source>
        <dbReference type="Google" id="ProtNLM"/>
    </source>
</evidence>
<dbReference type="InterPro" id="IPR038078">
    <property type="entry name" value="PhoU-like_sf"/>
</dbReference>
<accession>A0A1B0ZFW6</accession>
<protein>
    <recommendedName>
        <fullName evidence="3">DUF47 family protein</fullName>
    </recommendedName>
</protein>
<name>A0A1B0ZFW6_9MICO</name>
<dbReference type="EMBL" id="CP012117">
    <property type="protein sequence ID" value="ANP26830.1"/>
    <property type="molecule type" value="Genomic_DNA"/>
</dbReference>
<sequence>MPLFSLPREKSVYHIFTDLAQCVQASSETLAEALALEGQARQEAFERLQAHAIDAAELNHRIANRLSTSLITPFQADALHGVASAMKLCVTEMERTADLTVRLNLGMLPNRLLEILSVIERAAELVVQCAWKLENPKQLSAFDEDMRRLATHASEHSRTAIAELWENYTQPSDFPVAARTREVIGALECVQLAFQNLSRCVDLLRVKDI</sequence>
<gene>
    <name evidence="1" type="ORF">DAD186_02710</name>
</gene>
<organism evidence="1 2">
    <name type="scientific">Dermabacter vaginalis</name>
    <dbReference type="NCBI Taxonomy" id="1630135"/>
    <lineage>
        <taxon>Bacteria</taxon>
        <taxon>Bacillati</taxon>
        <taxon>Actinomycetota</taxon>
        <taxon>Actinomycetes</taxon>
        <taxon>Micrococcales</taxon>
        <taxon>Dermabacteraceae</taxon>
        <taxon>Dermabacter</taxon>
    </lineage>
</organism>